<dbReference type="GO" id="GO:0016020">
    <property type="term" value="C:membrane"/>
    <property type="evidence" value="ECO:0007669"/>
    <property type="project" value="UniProtKB-SubCell"/>
</dbReference>
<reference evidence="8 9" key="2">
    <citation type="submission" date="2019-11" db="EMBL/GenBank/DDBJ databases">
        <title>A de novo genome assembly of a pear dwarfing rootstock.</title>
        <authorList>
            <person name="Wang F."/>
            <person name="Wang J."/>
            <person name="Li S."/>
            <person name="Zhang Y."/>
            <person name="Fang M."/>
            <person name="Ma L."/>
            <person name="Zhao Y."/>
            <person name="Jiang S."/>
        </authorList>
    </citation>
    <scope>NUCLEOTIDE SEQUENCE [LARGE SCALE GENOMIC DNA]</scope>
    <source>
        <strain evidence="8">S2</strain>
        <tissue evidence="8">Leaf</tissue>
    </source>
</reference>
<keyword evidence="3" id="KW-0812">Transmembrane</keyword>
<evidence type="ECO:0000256" key="2">
    <source>
        <dbReference type="ARBA" id="ARBA00006574"/>
    </source>
</evidence>
<evidence type="ECO:0000256" key="1">
    <source>
        <dbReference type="ARBA" id="ARBA00004141"/>
    </source>
</evidence>
<dbReference type="EMBL" id="SMOL01000079">
    <property type="protein sequence ID" value="KAB2634280.1"/>
    <property type="molecule type" value="Genomic_DNA"/>
</dbReference>
<dbReference type="Proteomes" id="UP000327157">
    <property type="component" value="Unassembled WGS sequence"/>
</dbReference>
<dbReference type="OrthoDB" id="1388414at2759"/>
<evidence type="ECO:0000313" key="8">
    <source>
        <dbReference type="EMBL" id="KAB2634280.1"/>
    </source>
</evidence>
<dbReference type="Pfam" id="PF03094">
    <property type="entry name" value="Mlo"/>
    <property type="match status" value="1"/>
</dbReference>
<evidence type="ECO:0000313" key="9">
    <source>
        <dbReference type="Proteomes" id="UP000327157"/>
    </source>
</evidence>
<gene>
    <name evidence="8" type="ORF">D8674_041100</name>
</gene>
<dbReference type="InterPro" id="IPR004326">
    <property type="entry name" value="Mlo"/>
</dbReference>
<evidence type="ECO:0000256" key="7">
    <source>
        <dbReference type="ARBA" id="ARBA00023265"/>
    </source>
</evidence>
<name>A0A5N5I9B6_9ROSA</name>
<organism evidence="8 9">
    <name type="scientific">Pyrus ussuriensis x Pyrus communis</name>
    <dbReference type="NCBI Taxonomy" id="2448454"/>
    <lineage>
        <taxon>Eukaryota</taxon>
        <taxon>Viridiplantae</taxon>
        <taxon>Streptophyta</taxon>
        <taxon>Embryophyta</taxon>
        <taxon>Tracheophyta</taxon>
        <taxon>Spermatophyta</taxon>
        <taxon>Magnoliopsida</taxon>
        <taxon>eudicotyledons</taxon>
        <taxon>Gunneridae</taxon>
        <taxon>Pentapetalae</taxon>
        <taxon>rosids</taxon>
        <taxon>fabids</taxon>
        <taxon>Rosales</taxon>
        <taxon>Rosaceae</taxon>
        <taxon>Amygdaloideae</taxon>
        <taxon>Maleae</taxon>
        <taxon>Pyrus</taxon>
    </lineage>
</organism>
<dbReference type="GO" id="GO:0006952">
    <property type="term" value="P:defense response"/>
    <property type="evidence" value="ECO:0007669"/>
    <property type="project" value="UniProtKB-KW"/>
</dbReference>
<keyword evidence="6" id="KW-0472">Membrane</keyword>
<comment type="similarity">
    <text evidence="2">Belongs to the MLO family.</text>
</comment>
<sequence>MLMLHALPSLPSTMVECFTRYTVILGLCQQRRVVFMAHHHSVQHSSIAVLVGQDRISDMCTSKSVEATWHPCNNMQDVKSDKAKDKSGASDDNSRRRFLSALDSSGGWPMLNVSYSCSYA</sequence>
<keyword evidence="5" id="KW-1133">Transmembrane helix</keyword>
<evidence type="ECO:0000256" key="6">
    <source>
        <dbReference type="ARBA" id="ARBA00023136"/>
    </source>
</evidence>
<dbReference type="AlphaFoldDB" id="A0A5N5I9B6"/>
<evidence type="ECO:0000256" key="5">
    <source>
        <dbReference type="ARBA" id="ARBA00022989"/>
    </source>
</evidence>
<protein>
    <submittedName>
        <fullName evidence="8">MLO-like protein 6</fullName>
    </submittedName>
</protein>
<keyword evidence="4" id="KW-0611">Plant defense</keyword>
<evidence type="ECO:0000256" key="3">
    <source>
        <dbReference type="ARBA" id="ARBA00022692"/>
    </source>
</evidence>
<accession>A0A5N5I9B6</accession>
<keyword evidence="7" id="KW-0568">Pathogenesis-related protein</keyword>
<comment type="caution">
    <text evidence="8">The sequence shown here is derived from an EMBL/GenBank/DDBJ whole genome shotgun (WGS) entry which is preliminary data.</text>
</comment>
<proteinExistence type="inferred from homology"/>
<keyword evidence="9" id="KW-1185">Reference proteome</keyword>
<comment type="subcellular location">
    <subcellularLocation>
        <location evidence="1">Membrane</location>
        <topology evidence="1">Multi-pass membrane protein</topology>
    </subcellularLocation>
</comment>
<evidence type="ECO:0000256" key="4">
    <source>
        <dbReference type="ARBA" id="ARBA00022821"/>
    </source>
</evidence>
<reference evidence="8 9" key="1">
    <citation type="submission" date="2019-09" db="EMBL/GenBank/DDBJ databases">
        <authorList>
            <person name="Ou C."/>
        </authorList>
    </citation>
    <scope>NUCLEOTIDE SEQUENCE [LARGE SCALE GENOMIC DNA]</scope>
    <source>
        <strain evidence="8">S2</strain>
        <tissue evidence="8">Leaf</tissue>
    </source>
</reference>